<accession>K5XL32</accession>
<evidence type="ECO:0000256" key="1">
    <source>
        <dbReference type="SAM" id="MobiDB-lite"/>
    </source>
</evidence>
<dbReference type="KEGG" id="abp:AGABI1DRAFT132474"/>
<dbReference type="Proteomes" id="UP000008493">
    <property type="component" value="Unassembled WGS sequence"/>
</dbReference>
<feature type="region of interest" description="Disordered" evidence="1">
    <location>
        <begin position="1"/>
        <end position="32"/>
    </location>
</feature>
<proteinExistence type="predicted"/>
<reference evidence="3" key="1">
    <citation type="journal article" date="2012" name="Proc. Natl. Acad. Sci. U.S.A.">
        <title>Genome sequence of the button mushroom Agaricus bisporus reveals mechanisms governing adaptation to a humic-rich ecological niche.</title>
        <authorList>
            <person name="Morin E."/>
            <person name="Kohler A."/>
            <person name="Baker A.R."/>
            <person name="Foulongne-Oriol M."/>
            <person name="Lombard V."/>
            <person name="Nagy L.G."/>
            <person name="Ohm R.A."/>
            <person name="Patyshakuliyeva A."/>
            <person name="Brun A."/>
            <person name="Aerts A.L."/>
            <person name="Bailey A.M."/>
            <person name="Billette C."/>
            <person name="Coutinho P.M."/>
            <person name="Deakin G."/>
            <person name="Doddapaneni H."/>
            <person name="Floudas D."/>
            <person name="Grimwood J."/>
            <person name="Hilden K."/>
            <person name="Kuees U."/>
            <person name="LaButti K.M."/>
            <person name="Lapidus A."/>
            <person name="Lindquist E.A."/>
            <person name="Lucas S.M."/>
            <person name="Murat C."/>
            <person name="Riley R.W."/>
            <person name="Salamov A.A."/>
            <person name="Schmutz J."/>
            <person name="Subramanian V."/>
            <person name="Woesten H.A.B."/>
            <person name="Xu J."/>
            <person name="Eastwood D.C."/>
            <person name="Foster G.D."/>
            <person name="Sonnenberg A.S."/>
            <person name="Cullen D."/>
            <person name="de Vries R.P."/>
            <person name="Lundell T."/>
            <person name="Hibbett D.S."/>
            <person name="Henrissat B."/>
            <person name="Burton K.S."/>
            <person name="Kerrigan R.W."/>
            <person name="Challen M.P."/>
            <person name="Grigoriev I.V."/>
            <person name="Martin F."/>
        </authorList>
    </citation>
    <scope>NUCLEOTIDE SEQUENCE [LARGE SCALE GENOMIC DNA]</scope>
    <source>
        <strain evidence="3">JB137-S8 / ATCC MYA-4627 / FGSC 10392</strain>
    </source>
</reference>
<name>K5XL32_AGABU</name>
<dbReference type="RefSeq" id="XP_007334161.1">
    <property type="nucleotide sequence ID" value="XM_007334099.1"/>
</dbReference>
<protein>
    <submittedName>
        <fullName evidence="2">Uncharacterized protein</fullName>
    </submittedName>
</protein>
<organism evidence="2 3">
    <name type="scientific">Agaricus bisporus var. burnettii (strain JB137-S8 / ATCC MYA-4627 / FGSC 10392)</name>
    <name type="common">White button mushroom</name>
    <dbReference type="NCBI Taxonomy" id="597362"/>
    <lineage>
        <taxon>Eukaryota</taxon>
        <taxon>Fungi</taxon>
        <taxon>Dikarya</taxon>
        <taxon>Basidiomycota</taxon>
        <taxon>Agaricomycotina</taxon>
        <taxon>Agaricomycetes</taxon>
        <taxon>Agaricomycetidae</taxon>
        <taxon>Agaricales</taxon>
        <taxon>Agaricineae</taxon>
        <taxon>Agaricaceae</taxon>
        <taxon>Agaricus</taxon>
    </lineage>
</organism>
<dbReference type="AlphaFoldDB" id="K5XL32"/>
<sequence length="110" mass="12807">MSPSVWRRTVQKSPYQHKKTGRPRPQWKPNITSLHPHPQQLTHIMESWKDDISYITSTSDRQLLEAHQPVFAETIEEENMAFVPTSRTLRATMLGELIMIWGSPTSQHTE</sequence>
<gene>
    <name evidence="2" type="ORF">AGABI1DRAFT_132474</name>
</gene>
<dbReference type="InParanoid" id="K5XL32"/>
<dbReference type="GeneID" id="18827686"/>
<evidence type="ECO:0000313" key="2">
    <source>
        <dbReference type="EMBL" id="EKM75225.1"/>
    </source>
</evidence>
<dbReference type="HOGENOM" id="CLU_2170287_0_0_1"/>
<evidence type="ECO:0000313" key="3">
    <source>
        <dbReference type="Proteomes" id="UP000008493"/>
    </source>
</evidence>
<dbReference type="EMBL" id="JH971417">
    <property type="protein sequence ID" value="EKM75225.1"/>
    <property type="molecule type" value="Genomic_DNA"/>
</dbReference>
<keyword evidence="3" id="KW-1185">Reference proteome</keyword>